<dbReference type="GeneID" id="59237922"/>
<evidence type="ECO:0000313" key="3">
    <source>
        <dbReference type="EMBL" id="QLG74139.1"/>
    </source>
</evidence>
<protein>
    <recommendedName>
        <fullName evidence="2">Altered inheritance of mitochondria protein 32</fullName>
    </recommendedName>
</protein>
<proteinExistence type="inferred from homology"/>
<evidence type="ECO:0000256" key="1">
    <source>
        <dbReference type="ARBA" id="ARBA00038208"/>
    </source>
</evidence>
<dbReference type="OrthoDB" id="10253744at2759"/>
<dbReference type="PANTHER" id="PTHR31902:SF7">
    <property type="entry name" value="ALTERED INHERITANCE OF MITOCHONDRIA PROTEIN 32"/>
    <property type="match status" value="1"/>
</dbReference>
<comment type="similarity">
    <text evidence="1">Belongs to the AIM32 family.</text>
</comment>
<reference evidence="3 4" key="1">
    <citation type="submission" date="2020-07" db="EMBL/GenBank/DDBJ databases">
        <title>The yeast mating-type switching endonuclease HO is a domesticated member of an unorthodox homing genetic element family.</title>
        <authorList>
            <person name="Coughlan A.Y."/>
            <person name="Lombardi L."/>
            <person name="Braun-Galleani S."/>
            <person name="Martos A.R."/>
            <person name="Galeote V."/>
            <person name="Bigey F."/>
            <person name="Dequin S."/>
            <person name="Byrne K.P."/>
            <person name="Wolfe K.H."/>
        </authorList>
    </citation>
    <scope>NUCLEOTIDE SEQUENCE [LARGE SCALE GENOMIC DNA]</scope>
    <source>
        <strain evidence="3 4">NRRL Y-6702</strain>
    </source>
</reference>
<dbReference type="Proteomes" id="UP000509704">
    <property type="component" value="Chromosome 7"/>
</dbReference>
<dbReference type="EMBL" id="CP058610">
    <property type="protein sequence ID" value="QLG74139.1"/>
    <property type="molecule type" value="Genomic_DNA"/>
</dbReference>
<dbReference type="CDD" id="cd03062">
    <property type="entry name" value="TRX_Fd_Sucrase"/>
    <property type="match status" value="1"/>
</dbReference>
<dbReference type="PANTHER" id="PTHR31902">
    <property type="entry name" value="ACTIN PATCHES DISTAL PROTEIN 1"/>
    <property type="match status" value="1"/>
</dbReference>
<dbReference type="KEGG" id="zmk:HG535_0G00240"/>
<dbReference type="AlphaFoldDB" id="A0A7H9B827"/>
<dbReference type="RefSeq" id="XP_037145864.1">
    <property type="nucleotide sequence ID" value="XM_037289969.1"/>
</dbReference>
<sequence>MPVARLTGLTRFSSFVAHFHKQYKLVDISPLHFTESTSQKSVCYCDTVNISLPEGKRLDLGIELPRKVPEYKRHVLLVSPRNDDNSPPEWKASWQSKLELNPSWPYSSIFTLKNHLKKSITGSEILVNAISMIRGDIHPPEKYDKRVHFYVLPDMKLFKITKDQISEFAHFLSGGSSFNATRNNMLHFEDFLKGADNASIQQISREVSSSFDKSRLEYEYIVGDWALICGHYQRDPRCGIVGEDLIKEIQSRNICKDKNVGVISHIGGHKYAGNIIFYNHAGFSEVSQRSKVDALWFGKVLPTNLPLLVENLNNYKITKSLYRGGLQMD</sequence>
<evidence type="ECO:0000256" key="2">
    <source>
        <dbReference type="ARBA" id="ARBA00040895"/>
    </source>
</evidence>
<evidence type="ECO:0000313" key="4">
    <source>
        <dbReference type="Proteomes" id="UP000509704"/>
    </source>
</evidence>
<keyword evidence="4" id="KW-1185">Reference proteome</keyword>
<dbReference type="Pfam" id="PF06999">
    <property type="entry name" value="Suc_Fer-like"/>
    <property type="match status" value="1"/>
</dbReference>
<organism evidence="3 4">
    <name type="scientific">Zygotorulaspora mrakii</name>
    <name type="common">Zygosaccharomyces mrakii</name>
    <dbReference type="NCBI Taxonomy" id="42260"/>
    <lineage>
        <taxon>Eukaryota</taxon>
        <taxon>Fungi</taxon>
        <taxon>Dikarya</taxon>
        <taxon>Ascomycota</taxon>
        <taxon>Saccharomycotina</taxon>
        <taxon>Saccharomycetes</taxon>
        <taxon>Saccharomycetales</taxon>
        <taxon>Saccharomycetaceae</taxon>
        <taxon>Zygotorulaspora</taxon>
    </lineage>
</organism>
<name>A0A7H9B827_ZYGMR</name>
<gene>
    <name evidence="3" type="ORF">HG535_0G00240</name>
</gene>
<accession>A0A7H9B827</accession>
<dbReference type="InterPro" id="IPR009737">
    <property type="entry name" value="Aim32/Apd1-like"/>
</dbReference>